<dbReference type="InterPro" id="IPR029061">
    <property type="entry name" value="THDP-binding"/>
</dbReference>
<organism evidence="4 5">
    <name type="scientific">Candidatus Altarchaeum hamiconexum</name>
    <dbReference type="NCBI Taxonomy" id="1803513"/>
    <lineage>
        <taxon>Archaea</taxon>
        <taxon>Candidatus Altarchaeota</taxon>
        <taxon>Candidatus Altiarchaeia</taxon>
        <taxon>Candidatus Altarchaeales</taxon>
        <taxon>Candidatus Altarchaeaceae</taxon>
        <taxon>Candidatus Altarchaeum</taxon>
    </lineage>
</organism>
<sequence length="464" mass="52165">MEELLAPGTRTCAGCGAAIAIRMVLRAIQKEVGKNFIICHATGCMEVATTPYPETSWKIPWIHVAFENVSAVASGVNAAYEYINEHINENINENNKTDKPKIIAIGGDGSTFDIGFGSLSGMLERNDDVLYICYDNEAYMNCLTADALIITEKGLRKITEIKKGDKIYSFDQNTHKMLLKECLGVYDNGEKQVFSVETLHHTLKATGNHPFLVVQHNGKGKESTLIWKNVEHLKAGNDVVVLKKFNEGKSFEFSKIDSNEYFGDEKIREIKYLGVEPTYDLQVDESHNFIANGYVVHNTGIQQSGATPKFASTSTTPVGKAIPGNLQRKKNMVEISAAHNVYAASTTIYNFKDLENKVRKALRIKGAKYIQIFASCPTGWRMPEKDAIKITKLAIETGVYKVFEIENRKFKLNYKPAKRKKVEEYLKVQGRFRHLTPQQTDEIQTEIDKEWQELEKMNASAATI</sequence>
<name>A0A8J8CGN2_9ARCH</name>
<dbReference type="InterPro" id="IPR051479">
    <property type="entry name" value="PorB-like"/>
</dbReference>
<accession>A0A8J8CGN2</accession>
<dbReference type="PANTHER" id="PTHR42897:SF2">
    <property type="entry name" value="PYRUVATE SYNTHASE SUBUNIT PORB"/>
    <property type="match status" value="1"/>
</dbReference>
<comment type="caution">
    <text evidence="4">The sequence shown here is derived from an EMBL/GenBank/DDBJ whole genome shotgun (WGS) entry which is preliminary data.</text>
</comment>
<dbReference type="Gene3D" id="2.170.16.10">
    <property type="entry name" value="Hedgehog/Intein (Hint) domain"/>
    <property type="match status" value="1"/>
</dbReference>
<dbReference type="PROSITE" id="PS50817">
    <property type="entry name" value="INTEIN_N_TER"/>
    <property type="match status" value="1"/>
</dbReference>
<dbReference type="Pfam" id="PF02775">
    <property type="entry name" value="TPP_enzyme_C"/>
    <property type="match status" value="1"/>
</dbReference>
<evidence type="ECO:0008006" key="6">
    <source>
        <dbReference type="Google" id="ProtNLM"/>
    </source>
</evidence>
<dbReference type="GO" id="GO:0030976">
    <property type="term" value="F:thiamine pyrophosphate binding"/>
    <property type="evidence" value="ECO:0007669"/>
    <property type="project" value="InterPro"/>
</dbReference>
<evidence type="ECO:0000259" key="2">
    <source>
        <dbReference type="SMART" id="SM00305"/>
    </source>
</evidence>
<dbReference type="SMART" id="SM00305">
    <property type="entry name" value="HintC"/>
    <property type="match status" value="1"/>
</dbReference>
<dbReference type="Pfam" id="PF14890">
    <property type="entry name" value="Intein_splicing"/>
    <property type="match status" value="1"/>
</dbReference>
<dbReference type="NCBIfam" id="TIGR01443">
    <property type="entry name" value="intein_Cterm"/>
    <property type="match status" value="1"/>
</dbReference>
<dbReference type="NCBIfam" id="TIGR01445">
    <property type="entry name" value="intein_Nterm"/>
    <property type="match status" value="1"/>
</dbReference>
<dbReference type="GO" id="GO:0044272">
    <property type="term" value="P:sulfur compound biosynthetic process"/>
    <property type="evidence" value="ECO:0007669"/>
    <property type="project" value="UniProtKB-ARBA"/>
</dbReference>
<dbReference type="PROSITE" id="PS50818">
    <property type="entry name" value="INTEIN_C_TER"/>
    <property type="match status" value="1"/>
</dbReference>
<keyword evidence="1" id="KW-0560">Oxidoreductase</keyword>
<dbReference type="InterPro" id="IPR006141">
    <property type="entry name" value="Intein_N"/>
</dbReference>
<evidence type="ECO:0000313" key="5">
    <source>
        <dbReference type="Proteomes" id="UP000738826"/>
    </source>
</evidence>
<dbReference type="AlphaFoldDB" id="A0A8J8CGN2"/>
<dbReference type="GO" id="GO:0006082">
    <property type="term" value="P:organic acid metabolic process"/>
    <property type="evidence" value="ECO:0007669"/>
    <property type="project" value="UniProtKB-ARBA"/>
</dbReference>
<dbReference type="PANTHER" id="PTHR42897">
    <property type="entry name" value="PYRUVATE SYNTHASE SUBUNIT PORB"/>
    <property type="match status" value="1"/>
</dbReference>
<evidence type="ECO:0000256" key="1">
    <source>
        <dbReference type="ARBA" id="ARBA00023002"/>
    </source>
</evidence>
<dbReference type="EMBL" id="JAACQH010000020">
    <property type="protein sequence ID" value="NCS91041.1"/>
    <property type="molecule type" value="Genomic_DNA"/>
</dbReference>
<reference evidence="4" key="1">
    <citation type="submission" date="2019-11" db="EMBL/GenBank/DDBJ databases">
        <title>Lipid analysis of CO2-rich subsurface aquifers suggests an autotrophy-based deep biosphere with lysolipids enriched in CPR bacteria.</title>
        <authorList>
            <person name="Probst A.J."/>
            <person name="Elling F.J."/>
            <person name="Castelle C.J."/>
            <person name="Zhu Q."/>
            <person name="Elvert M."/>
            <person name="Birarda G."/>
            <person name="Holman H.-Y."/>
            <person name="Lane K.R."/>
            <person name="Ladd B."/>
            <person name="Ryan M.C."/>
            <person name="Woyke T."/>
            <person name="Hinrichs K.-U."/>
            <person name="Banfield J.F."/>
        </authorList>
    </citation>
    <scope>NUCLEOTIDE SEQUENCE</scope>
    <source>
        <strain evidence="4">CG_2015-04_33_537</strain>
    </source>
</reference>
<dbReference type="GO" id="GO:0016539">
    <property type="term" value="P:intein-mediated protein splicing"/>
    <property type="evidence" value="ECO:0007669"/>
    <property type="project" value="InterPro"/>
</dbReference>
<dbReference type="GO" id="GO:0016491">
    <property type="term" value="F:oxidoreductase activity"/>
    <property type="evidence" value="ECO:0007669"/>
    <property type="project" value="UniProtKB-KW"/>
</dbReference>
<dbReference type="SUPFAM" id="SSF52518">
    <property type="entry name" value="Thiamin diphosphate-binding fold (THDP-binding)"/>
    <property type="match status" value="2"/>
</dbReference>
<evidence type="ECO:0000259" key="3">
    <source>
        <dbReference type="SMART" id="SM00306"/>
    </source>
</evidence>
<gene>
    <name evidence="4" type="ORF">GW779_01260</name>
</gene>
<dbReference type="InterPro" id="IPR003587">
    <property type="entry name" value="Hint_dom_N"/>
</dbReference>
<dbReference type="InterPro" id="IPR030934">
    <property type="entry name" value="Intein_C"/>
</dbReference>
<dbReference type="InterPro" id="IPR011766">
    <property type="entry name" value="TPP_enzyme_TPP-bd"/>
</dbReference>
<feature type="domain" description="Hint" evidence="2">
    <location>
        <begin position="262"/>
        <end position="304"/>
    </location>
</feature>
<proteinExistence type="predicted"/>
<dbReference type="SMART" id="SM00306">
    <property type="entry name" value="HintN"/>
    <property type="match status" value="1"/>
</dbReference>
<dbReference type="InterPro" id="IPR036844">
    <property type="entry name" value="Hint_dom_sf"/>
</dbReference>
<dbReference type="Proteomes" id="UP000738826">
    <property type="component" value="Unassembled WGS sequence"/>
</dbReference>
<protein>
    <recommendedName>
        <fullName evidence="6">Intein C-terminal splicing domain-containing protein</fullName>
    </recommendedName>
</protein>
<feature type="domain" description="Hint" evidence="3">
    <location>
        <begin position="140"/>
        <end position="243"/>
    </location>
</feature>
<dbReference type="SUPFAM" id="SSF51294">
    <property type="entry name" value="Hedgehog/intein (Hint) domain"/>
    <property type="match status" value="1"/>
</dbReference>
<evidence type="ECO:0000313" key="4">
    <source>
        <dbReference type="EMBL" id="NCS91041.1"/>
    </source>
</evidence>
<dbReference type="Gene3D" id="3.40.50.970">
    <property type="match status" value="2"/>
</dbReference>
<dbReference type="InterPro" id="IPR003586">
    <property type="entry name" value="Hint_dom_C"/>
</dbReference>
<dbReference type="CDD" id="cd00081">
    <property type="entry name" value="Hint"/>
    <property type="match status" value="1"/>
</dbReference>